<keyword evidence="4" id="KW-1185">Reference proteome</keyword>
<evidence type="ECO:0000313" key="4">
    <source>
        <dbReference type="Proteomes" id="UP000017836"/>
    </source>
</evidence>
<dbReference type="InterPro" id="IPR019557">
    <property type="entry name" value="AminoTfrase-like_pln_mobile"/>
</dbReference>
<name>U5D1H9_AMBTC</name>
<dbReference type="Pfam" id="PF10536">
    <property type="entry name" value="PMD"/>
    <property type="match status" value="2"/>
</dbReference>
<dbReference type="EMBL" id="KI392467">
    <property type="protein sequence ID" value="ERN16289.1"/>
    <property type="molecule type" value="Genomic_DNA"/>
</dbReference>
<evidence type="ECO:0000256" key="1">
    <source>
        <dbReference type="SAM" id="Phobius"/>
    </source>
</evidence>
<dbReference type="AlphaFoldDB" id="U5D1H9"/>
<proteinExistence type="predicted"/>
<feature type="transmembrane region" description="Helical" evidence="1">
    <location>
        <begin position="56"/>
        <end position="74"/>
    </location>
</feature>
<dbReference type="PANTHER" id="PTHR46033">
    <property type="entry name" value="PROTEIN MAIN-LIKE 2"/>
    <property type="match status" value="1"/>
</dbReference>
<feature type="transmembrane region" description="Helical" evidence="1">
    <location>
        <begin position="21"/>
        <end position="44"/>
    </location>
</feature>
<dbReference type="Proteomes" id="UP000017836">
    <property type="component" value="Unassembled WGS sequence"/>
</dbReference>
<evidence type="ECO:0000313" key="3">
    <source>
        <dbReference type="EMBL" id="ERN16289.1"/>
    </source>
</evidence>
<organism evidence="3 4">
    <name type="scientific">Amborella trichopoda</name>
    <dbReference type="NCBI Taxonomy" id="13333"/>
    <lineage>
        <taxon>Eukaryota</taxon>
        <taxon>Viridiplantae</taxon>
        <taxon>Streptophyta</taxon>
        <taxon>Embryophyta</taxon>
        <taxon>Tracheophyta</taxon>
        <taxon>Spermatophyta</taxon>
        <taxon>Magnoliopsida</taxon>
        <taxon>Amborellales</taxon>
        <taxon>Amborellaceae</taxon>
        <taxon>Amborella</taxon>
    </lineage>
</organism>
<dbReference type="GO" id="GO:0010073">
    <property type="term" value="P:meristem maintenance"/>
    <property type="evidence" value="ECO:0007669"/>
    <property type="project" value="InterPro"/>
</dbReference>
<keyword evidence="1" id="KW-0472">Membrane</keyword>
<feature type="domain" description="Aminotransferase-like plant mobile" evidence="2">
    <location>
        <begin position="113"/>
        <end position="169"/>
    </location>
</feature>
<sequence>MFQRLPHNYNRTTLLRYTRTYLLYLVGYTIFANSTDGTVPTIYLQRFEDVDVASQYAWSAVALAFLFRALSKVIRSDYQHLSGSTTLLLVIWTPHDDYPDIGQEPAKDRDYGLLVRQTALYRTYLICRHICEGYMPDRVLRQFGLHQGIPVSPLQWARRERRGKMTDNWKMSLELK</sequence>
<dbReference type="HOGENOM" id="CLU_058703_1_0_1"/>
<keyword evidence="1" id="KW-1133">Transmembrane helix</keyword>
<evidence type="ECO:0000259" key="2">
    <source>
        <dbReference type="Pfam" id="PF10536"/>
    </source>
</evidence>
<keyword evidence="1" id="KW-0812">Transmembrane</keyword>
<dbReference type="PANTHER" id="PTHR46033:SF1">
    <property type="entry name" value="PROTEIN MAIN-LIKE 2"/>
    <property type="match status" value="1"/>
</dbReference>
<dbReference type="Gramene" id="ERN16289">
    <property type="protein sequence ID" value="ERN16289"/>
    <property type="gene ID" value="AMTR_s00063p00188450"/>
</dbReference>
<feature type="domain" description="Aminotransferase-like plant mobile" evidence="2">
    <location>
        <begin position="16"/>
        <end position="92"/>
    </location>
</feature>
<gene>
    <name evidence="3" type="ORF">AMTR_s00063p00188450</name>
</gene>
<protein>
    <recommendedName>
        <fullName evidence="2">Aminotransferase-like plant mobile domain-containing protein</fullName>
    </recommendedName>
</protein>
<accession>U5D1H9</accession>
<reference evidence="4" key="1">
    <citation type="journal article" date="2013" name="Science">
        <title>The Amborella genome and the evolution of flowering plants.</title>
        <authorList>
            <consortium name="Amborella Genome Project"/>
        </authorList>
    </citation>
    <scope>NUCLEOTIDE SEQUENCE [LARGE SCALE GENOMIC DNA]</scope>
</reference>
<dbReference type="InterPro" id="IPR044824">
    <property type="entry name" value="MAIN-like"/>
</dbReference>